<dbReference type="InterPro" id="IPR009057">
    <property type="entry name" value="Homeodomain-like_sf"/>
</dbReference>
<dbReference type="InterPro" id="IPR038717">
    <property type="entry name" value="Tc1-like_DDE_dom"/>
</dbReference>
<evidence type="ECO:0000313" key="4">
    <source>
        <dbReference type="Proteomes" id="UP001328733"/>
    </source>
</evidence>
<evidence type="ECO:0000259" key="1">
    <source>
        <dbReference type="Pfam" id="PF01710"/>
    </source>
</evidence>
<dbReference type="Gene3D" id="3.30.420.10">
    <property type="entry name" value="Ribonuclease H-like superfamily/Ribonuclease H"/>
    <property type="match status" value="1"/>
</dbReference>
<dbReference type="InterPro" id="IPR002622">
    <property type="entry name" value="Transposase_14"/>
</dbReference>
<dbReference type="InterPro" id="IPR036397">
    <property type="entry name" value="RNaseH_sf"/>
</dbReference>
<evidence type="ECO:0000259" key="2">
    <source>
        <dbReference type="Pfam" id="PF13358"/>
    </source>
</evidence>
<dbReference type="EMBL" id="JBAFSM010000098">
    <property type="protein sequence ID" value="MEG3440391.1"/>
    <property type="molecule type" value="Genomic_DNA"/>
</dbReference>
<reference evidence="3 4" key="1">
    <citation type="submission" date="2024-01" db="EMBL/GenBank/DDBJ databases">
        <title>Genomic insights into the taxonomy and metabolism of the cyanobacterium Pannus brasiliensis CCIBt3594.</title>
        <authorList>
            <person name="Machado M."/>
            <person name="Botero N.B."/>
            <person name="Andreote A.P.D."/>
            <person name="Feitosa A.M.T."/>
            <person name="Popin R."/>
            <person name="Sivonen K."/>
            <person name="Fiore M.F."/>
        </authorList>
    </citation>
    <scope>NUCLEOTIDE SEQUENCE [LARGE SCALE GENOMIC DNA]</scope>
    <source>
        <strain evidence="3 4">CCIBt3594</strain>
    </source>
</reference>
<dbReference type="GO" id="GO:0003676">
    <property type="term" value="F:nucleic acid binding"/>
    <property type="evidence" value="ECO:0007669"/>
    <property type="project" value="InterPro"/>
</dbReference>
<feature type="domain" description="Tc1-like transposase DDE" evidence="2">
    <location>
        <begin position="132"/>
        <end position="264"/>
    </location>
</feature>
<dbReference type="SUPFAM" id="SSF46689">
    <property type="entry name" value="Homeodomain-like"/>
    <property type="match status" value="1"/>
</dbReference>
<dbReference type="PANTHER" id="PTHR46564">
    <property type="entry name" value="TRANSPOSASE"/>
    <property type="match status" value="1"/>
</dbReference>
<organism evidence="3 4">
    <name type="scientific">Pannus brasiliensis CCIBt3594</name>
    <dbReference type="NCBI Taxonomy" id="1427578"/>
    <lineage>
        <taxon>Bacteria</taxon>
        <taxon>Bacillati</taxon>
        <taxon>Cyanobacteriota</taxon>
        <taxon>Cyanophyceae</taxon>
        <taxon>Oscillatoriophycideae</taxon>
        <taxon>Chroococcales</taxon>
        <taxon>Microcystaceae</taxon>
        <taxon>Pannus</taxon>
    </lineage>
</organism>
<sequence>MAYSLDLRKRVVEYVENGGSITKAADLFKVGRATIYRWLGREDLEATKVKRRQRKLDWQALEKDVRENPDARLIDRAKKFGVRPSAICYALKEMEITRKKKEMRYRERNREERIQYFRRLRELIRIYGSDSLVSIDECGFEEFQACLYGWAKKGKKIYGERPGKRGKRESLVAGRRKKKKDFIAPMVFSGSLDASSFESWLSFYLLPSLIIPSILILDNASLHRKTIIKELVEAVGHQVLFLPKYSPDLNDIEHDFSALKRARMYAPLGTSIDKIIRTYCTA</sequence>
<dbReference type="PANTHER" id="PTHR46564:SF1">
    <property type="entry name" value="TRANSPOSASE"/>
    <property type="match status" value="1"/>
</dbReference>
<dbReference type="AlphaFoldDB" id="A0AAW9R1J4"/>
<keyword evidence="4" id="KW-1185">Reference proteome</keyword>
<feature type="domain" description="Transposase Synechocystis PCC 6803" evidence="1">
    <location>
        <begin position="1"/>
        <end position="114"/>
    </location>
</feature>
<dbReference type="Proteomes" id="UP001328733">
    <property type="component" value="Unassembled WGS sequence"/>
</dbReference>
<dbReference type="RefSeq" id="WP_332867864.1">
    <property type="nucleotide sequence ID" value="NZ_JBAFSM010000098.1"/>
</dbReference>
<evidence type="ECO:0000313" key="3">
    <source>
        <dbReference type="EMBL" id="MEG3440391.1"/>
    </source>
</evidence>
<accession>A0AAW9R1J4</accession>
<dbReference type="InterPro" id="IPR047655">
    <property type="entry name" value="Transpos_IS630-like"/>
</dbReference>
<dbReference type="Pfam" id="PF01710">
    <property type="entry name" value="HTH_Tnp_IS630"/>
    <property type="match status" value="1"/>
</dbReference>
<proteinExistence type="predicted"/>
<dbReference type="NCBIfam" id="NF033545">
    <property type="entry name" value="transpos_IS630"/>
    <property type="match status" value="1"/>
</dbReference>
<name>A0AAW9R1J4_9CHRO</name>
<gene>
    <name evidence="3" type="ORF">V0288_24905</name>
</gene>
<dbReference type="Pfam" id="PF13358">
    <property type="entry name" value="DDE_3"/>
    <property type="match status" value="1"/>
</dbReference>
<protein>
    <submittedName>
        <fullName evidence="3">IS630 family transposase</fullName>
    </submittedName>
</protein>
<comment type="caution">
    <text evidence="3">The sequence shown here is derived from an EMBL/GenBank/DDBJ whole genome shotgun (WGS) entry which is preliminary data.</text>
</comment>